<feature type="region of interest" description="Disordered" evidence="1">
    <location>
        <begin position="312"/>
        <end position="334"/>
    </location>
</feature>
<proteinExistence type="predicted"/>
<dbReference type="Proteomes" id="UP000189911">
    <property type="component" value="Chromosome E"/>
</dbReference>
<name>A0A1G4JRY0_9SACH</name>
<evidence type="ECO:0000256" key="1">
    <source>
        <dbReference type="SAM" id="MobiDB-lite"/>
    </source>
</evidence>
<dbReference type="Pfam" id="PF08731">
    <property type="entry name" value="AFT"/>
    <property type="match status" value="1"/>
</dbReference>
<feature type="compositionally biased region" description="Polar residues" evidence="1">
    <location>
        <begin position="496"/>
        <end position="513"/>
    </location>
</feature>
<feature type="region of interest" description="Disordered" evidence="1">
    <location>
        <begin position="490"/>
        <end position="522"/>
    </location>
</feature>
<dbReference type="OrthoDB" id="4068596at2759"/>
<keyword evidence="3" id="KW-1185">Reference proteome</keyword>
<dbReference type="AlphaFoldDB" id="A0A1G4JRY0"/>
<evidence type="ECO:0000313" key="3">
    <source>
        <dbReference type="Proteomes" id="UP000189911"/>
    </source>
</evidence>
<dbReference type="EMBL" id="LT598451">
    <property type="protein sequence ID" value="SCU93560.1"/>
    <property type="molecule type" value="Genomic_DNA"/>
</dbReference>
<sequence length="522" mass="58977">MDLSPLDRFPGELLTTSPSLESILADESPLSTVETLATVTTNHTGSSGPDFGNAGSTGTPGWSDTASLNNLLSDNALESIKRQRAQNKLIHLDPIPEFQDRNEIKPWLQKIFYPQGIEIVIERSDSIKVVFKCKASKRGRTSRKNASAEVVAEENPESPRAAKRILHQSSKKKRCVSPYNTCPFRVRATYSLKRKKWNIVVMNNGHSHPLKFNAESDDYKNFKKLLREQQDWDAVRKFDELECRTRFNLPIEPQPIPCDCGLTQEIKSFDIVLPTSDSLAKLQDKTVTKPQHKSKASRTQKNIAHALSRNTVPHGWDTVDGQQNEQPQNSQDHSEFQLLLPAQHQVSPLQTLGLPIPNWDPAALIDHSEEIDFTNLFLRPLPRVKQESVYEKLPVSSALTSNPTQVWAPHKSFMDELQFPPIQPICELNHTDHCNCIFSPSTQTPMEPDMSESKSQMYEQHIQDQVQGQGPEIPKDSPIDGYLNDDLRNSHAAHNIHNSSPEQSTTWDIPSSNHPHEYSNEF</sequence>
<feature type="compositionally biased region" description="Polar residues" evidence="1">
    <location>
        <begin position="320"/>
        <end position="331"/>
    </location>
</feature>
<dbReference type="InterPro" id="IPR014842">
    <property type="entry name" value="AFT"/>
</dbReference>
<gene>
    <name evidence="2" type="ORF">LANO_0E04214G</name>
</gene>
<evidence type="ECO:0000313" key="2">
    <source>
        <dbReference type="EMBL" id="SCU93560.1"/>
    </source>
</evidence>
<accession>A0A1G4JRY0</accession>
<organism evidence="2 3">
    <name type="scientific">Lachancea nothofagi CBS 11611</name>
    <dbReference type="NCBI Taxonomy" id="1266666"/>
    <lineage>
        <taxon>Eukaryota</taxon>
        <taxon>Fungi</taxon>
        <taxon>Dikarya</taxon>
        <taxon>Ascomycota</taxon>
        <taxon>Saccharomycotina</taxon>
        <taxon>Saccharomycetes</taxon>
        <taxon>Saccharomycetales</taxon>
        <taxon>Saccharomycetaceae</taxon>
        <taxon>Lachancea</taxon>
    </lineage>
</organism>
<feature type="region of interest" description="Disordered" evidence="1">
    <location>
        <begin position="42"/>
        <end position="62"/>
    </location>
</feature>
<protein>
    <submittedName>
        <fullName evidence="2">LANO_0E04214g1_1</fullName>
    </submittedName>
</protein>
<dbReference type="GO" id="GO:0045944">
    <property type="term" value="P:positive regulation of transcription by RNA polymerase II"/>
    <property type="evidence" value="ECO:0007669"/>
    <property type="project" value="InterPro"/>
</dbReference>
<dbReference type="GO" id="GO:0010106">
    <property type="term" value="P:cellular response to iron ion starvation"/>
    <property type="evidence" value="ECO:0007669"/>
    <property type="project" value="InterPro"/>
</dbReference>
<dbReference type="GO" id="GO:0000981">
    <property type="term" value="F:DNA-binding transcription factor activity, RNA polymerase II-specific"/>
    <property type="evidence" value="ECO:0007669"/>
    <property type="project" value="InterPro"/>
</dbReference>
<reference evidence="3" key="1">
    <citation type="submission" date="2016-03" db="EMBL/GenBank/DDBJ databases">
        <authorList>
            <person name="Devillers Hugo."/>
        </authorList>
    </citation>
    <scope>NUCLEOTIDE SEQUENCE [LARGE SCALE GENOMIC DNA]</scope>
</reference>